<keyword evidence="5" id="KW-1185">Reference proteome</keyword>
<protein>
    <submittedName>
        <fullName evidence="4">Putative ribosylglycohydrolase</fullName>
    </submittedName>
</protein>
<evidence type="ECO:0000256" key="1">
    <source>
        <dbReference type="ARBA" id="ARBA00010702"/>
    </source>
</evidence>
<evidence type="ECO:0000313" key="5">
    <source>
        <dbReference type="Proteomes" id="UP000002709"/>
    </source>
</evidence>
<accession>Q3B4N7</accession>
<organism evidence="4 5">
    <name type="scientific">Chlorobium luteolum (strain DSM 273 / BCRC 81028 / 2530)</name>
    <name type="common">Pelodictyon luteolum</name>
    <dbReference type="NCBI Taxonomy" id="319225"/>
    <lineage>
        <taxon>Bacteria</taxon>
        <taxon>Pseudomonadati</taxon>
        <taxon>Chlorobiota</taxon>
        <taxon>Chlorobiia</taxon>
        <taxon>Chlorobiales</taxon>
        <taxon>Chlorobiaceae</taxon>
        <taxon>Chlorobium/Pelodictyon group</taxon>
        <taxon>Pelodictyon</taxon>
    </lineage>
</organism>
<feature type="binding site" evidence="3">
    <location>
        <position position="256"/>
    </location>
    <ligand>
        <name>Mg(2+)</name>
        <dbReference type="ChEBI" id="CHEBI:18420"/>
        <label>1</label>
    </ligand>
</feature>
<dbReference type="SUPFAM" id="SSF101478">
    <property type="entry name" value="ADP-ribosylglycohydrolase"/>
    <property type="match status" value="1"/>
</dbReference>
<keyword evidence="2 4" id="KW-0378">Hydrolase</keyword>
<feature type="binding site" evidence="3">
    <location>
        <position position="67"/>
    </location>
    <ligand>
        <name>Mg(2+)</name>
        <dbReference type="ChEBI" id="CHEBI:18420"/>
        <label>1</label>
    </ligand>
</feature>
<proteinExistence type="inferred from homology"/>
<dbReference type="GO" id="GO:0046872">
    <property type="term" value="F:metal ion binding"/>
    <property type="evidence" value="ECO:0007669"/>
    <property type="project" value="UniProtKB-KW"/>
</dbReference>
<feature type="binding site" evidence="3">
    <location>
        <position position="259"/>
    </location>
    <ligand>
        <name>Mg(2+)</name>
        <dbReference type="ChEBI" id="CHEBI:18420"/>
        <label>1</label>
    </ligand>
</feature>
<dbReference type="EMBL" id="CP000096">
    <property type="protein sequence ID" value="ABB23694.1"/>
    <property type="molecule type" value="Genomic_DNA"/>
</dbReference>
<evidence type="ECO:0000313" key="4">
    <source>
        <dbReference type="EMBL" id="ABB23694.1"/>
    </source>
</evidence>
<dbReference type="PANTHER" id="PTHR16222:SF24">
    <property type="entry name" value="ADP-RIBOSYLHYDROLASE ARH3"/>
    <property type="match status" value="1"/>
</dbReference>
<comment type="cofactor">
    <cofactor evidence="3">
        <name>Mg(2+)</name>
        <dbReference type="ChEBI" id="CHEBI:18420"/>
    </cofactor>
    <text evidence="3">Binds 2 magnesium ions per subunit.</text>
</comment>
<reference evidence="5" key="1">
    <citation type="submission" date="2005-08" db="EMBL/GenBank/DDBJ databases">
        <title>Complete sequence of Pelodictyon luteolum DSM 273.</title>
        <authorList>
            <consortium name="US DOE Joint Genome Institute"/>
            <person name="Copeland A."/>
            <person name="Lucas S."/>
            <person name="Lapidus A."/>
            <person name="Barry K."/>
            <person name="Detter J.C."/>
            <person name="Glavina T."/>
            <person name="Hammon N."/>
            <person name="Israni S."/>
            <person name="Pitluck S."/>
            <person name="Bryant D."/>
            <person name="Schmutz J."/>
            <person name="Larimer F."/>
            <person name="Land M."/>
            <person name="Kyrpides N."/>
            <person name="Ivanova N."/>
            <person name="Richardson P."/>
        </authorList>
    </citation>
    <scope>NUCLEOTIDE SEQUENCE [LARGE SCALE GENOMIC DNA]</scope>
    <source>
        <strain evidence="5">DSM 273 / BCRC 81028 / 2530</strain>
    </source>
</reference>
<comment type="similarity">
    <text evidence="1">Belongs to the ADP-ribosylglycohydrolase family.</text>
</comment>
<dbReference type="Pfam" id="PF03747">
    <property type="entry name" value="ADP_ribosyl_GH"/>
    <property type="match status" value="1"/>
</dbReference>
<dbReference type="eggNOG" id="COG1397">
    <property type="taxonomic scope" value="Bacteria"/>
</dbReference>
<dbReference type="KEGG" id="plt:Plut_0825"/>
<dbReference type="AlphaFoldDB" id="Q3B4N7"/>
<sequence>MKNGTMKETEGLVARAQGCLLGQLTGDALGALAEFAGPRELLQHYPNGLREIVDGGAYNTIAGQPTDDSEMALVLAATLAGRKTYSEEHAMAAYRWWWESEPFDYGRTIMSAMLNMHDHESQANGALMRISPLGIFCSRHSLADAARWAKDDAALTHPHPIVGQANALFVMAIAHAVKKGPAPAKLYRELLGWMDTMDIDPKLASAVRNAAAAPPENYGHPVEGWVLVALQNAFYQLLHAESLEEGVVDTLMQGGDTDTNAAVCGALLGAVYGIDAIPEQWKAAVLNCRPEAGMPGVHHPRPKELWPQGALELAEGLVTVKRGRVDTMVVQ</sequence>
<dbReference type="InterPro" id="IPR050792">
    <property type="entry name" value="ADP-ribosylglycohydrolase"/>
</dbReference>
<evidence type="ECO:0000256" key="3">
    <source>
        <dbReference type="PIRSR" id="PIRSR605502-1"/>
    </source>
</evidence>
<dbReference type="HOGENOM" id="CLU_024566_8_3_10"/>
<dbReference type="Gene3D" id="1.10.4080.10">
    <property type="entry name" value="ADP-ribosylation/Crystallin J1"/>
    <property type="match status" value="1"/>
</dbReference>
<evidence type="ECO:0000256" key="2">
    <source>
        <dbReference type="ARBA" id="ARBA00022801"/>
    </source>
</evidence>
<dbReference type="InterPro" id="IPR005502">
    <property type="entry name" value="Ribosyl_crysJ1"/>
</dbReference>
<dbReference type="PANTHER" id="PTHR16222">
    <property type="entry name" value="ADP-RIBOSYLGLYCOHYDROLASE"/>
    <property type="match status" value="1"/>
</dbReference>
<dbReference type="GO" id="GO:0016787">
    <property type="term" value="F:hydrolase activity"/>
    <property type="evidence" value="ECO:0007669"/>
    <property type="project" value="UniProtKB-KW"/>
</dbReference>
<keyword evidence="3" id="KW-0479">Metal-binding</keyword>
<name>Q3B4N7_CHLL3</name>
<feature type="binding site" evidence="3">
    <location>
        <position position="68"/>
    </location>
    <ligand>
        <name>Mg(2+)</name>
        <dbReference type="ChEBI" id="CHEBI:18420"/>
        <label>1</label>
    </ligand>
</feature>
<feature type="binding site" evidence="3">
    <location>
        <position position="66"/>
    </location>
    <ligand>
        <name>Mg(2+)</name>
        <dbReference type="ChEBI" id="CHEBI:18420"/>
        <label>1</label>
    </ligand>
</feature>
<dbReference type="InterPro" id="IPR036705">
    <property type="entry name" value="Ribosyl_crysJ1_sf"/>
</dbReference>
<gene>
    <name evidence="4" type="ordered locus">Plut_0825</name>
</gene>
<dbReference type="Proteomes" id="UP000002709">
    <property type="component" value="Chromosome"/>
</dbReference>
<feature type="binding site" evidence="3">
    <location>
        <position position="258"/>
    </location>
    <ligand>
        <name>Mg(2+)</name>
        <dbReference type="ChEBI" id="CHEBI:18420"/>
        <label>1</label>
    </ligand>
</feature>
<keyword evidence="3" id="KW-0460">Magnesium</keyword>